<protein>
    <recommendedName>
        <fullName evidence="2">Type II secretion system protein GspG C-terminal domain-containing protein</fullName>
    </recommendedName>
</protein>
<sequence length="135" mass="14874">MVLSIMGLIMSLVGPRVLGYLTDSKEKMARIQVETLSSAVELFFIDNGRYPLEPEGLDALLAPPPTLRTWNGPYLKGANVPVDPWGKPYRYASKDRGRSYVIISEGAPGREHDGAHKRVSAAPSQQMSRNGTSFR</sequence>
<feature type="domain" description="Type II secretion system protein GspG C-terminal" evidence="2">
    <location>
        <begin position="16"/>
        <end position="112"/>
    </location>
</feature>
<dbReference type="InterPro" id="IPR013545">
    <property type="entry name" value="T2SS_protein-GspG_C"/>
</dbReference>
<gene>
    <name evidence="3" type="ORF">MAE02_53910</name>
</gene>
<dbReference type="InterPro" id="IPR045584">
    <property type="entry name" value="Pilin-like"/>
</dbReference>
<dbReference type="Proteomes" id="UP000321085">
    <property type="component" value="Unassembled WGS sequence"/>
</dbReference>
<feature type="compositionally biased region" description="Polar residues" evidence="1">
    <location>
        <begin position="122"/>
        <end position="135"/>
    </location>
</feature>
<organism evidence="3 4">
    <name type="scientific">Microvirga aerophila</name>
    <dbReference type="NCBI Taxonomy" id="670291"/>
    <lineage>
        <taxon>Bacteria</taxon>
        <taxon>Pseudomonadati</taxon>
        <taxon>Pseudomonadota</taxon>
        <taxon>Alphaproteobacteria</taxon>
        <taxon>Hyphomicrobiales</taxon>
        <taxon>Methylobacteriaceae</taxon>
        <taxon>Microvirga</taxon>
    </lineage>
</organism>
<dbReference type="Gene3D" id="3.30.700.10">
    <property type="entry name" value="Glycoprotein, Type 4 Pilin"/>
    <property type="match status" value="1"/>
</dbReference>
<evidence type="ECO:0000259" key="2">
    <source>
        <dbReference type="Pfam" id="PF08334"/>
    </source>
</evidence>
<evidence type="ECO:0000313" key="3">
    <source>
        <dbReference type="EMBL" id="GEO17695.1"/>
    </source>
</evidence>
<reference evidence="3 4" key="1">
    <citation type="submission" date="2019-07" db="EMBL/GenBank/DDBJ databases">
        <title>Whole genome shotgun sequence of Microvirga aerophila NBRC 106136.</title>
        <authorList>
            <person name="Hosoyama A."/>
            <person name="Uohara A."/>
            <person name="Ohji S."/>
            <person name="Ichikawa N."/>
        </authorList>
    </citation>
    <scope>NUCLEOTIDE SEQUENCE [LARGE SCALE GENOMIC DNA]</scope>
    <source>
        <strain evidence="3 4">NBRC 106136</strain>
    </source>
</reference>
<dbReference type="Pfam" id="PF08334">
    <property type="entry name" value="T2SSG"/>
    <property type="match status" value="1"/>
</dbReference>
<proteinExistence type="predicted"/>
<dbReference type="EMBL" id="BJYU01000119">
    <property type="protein sequence ID" value="GEO17695.1"/>
    <property type="molecule type" value="Genomic_DNA"/>
</dbReference>
<dbReference type="NCBIfam" id="TIGR01710">
    <property type="entry name" value="typeII_sec_gspG"/>
    <property type="match status" value="1"/>
</dbReference>
<dbReference type="GO" id="GO:0015627">
    <property type="term" value="C:type II protein secretion system complex"/>
    <property type="evidence" value="ECO:0007669"/>
    <property type="project" value="InterPro"/>
</dbReference>
<feature type="region of interest" description="Disordered" evidence="1">
    <location>
        <begin position="105"/>
        <end position="135"/>
    </location>
</feature>
<dbReference type="AlphaFoldDB" id="A0A512C0G3"/>
<name>A0A512C0G3_9HYPH</name>
<keyword evidence="4" id="KW-1185">Reference proteome</keyword>
<evidence type="ECO:0000256" key="1">
    <source>
        <dbReference type="SAM" id="MobiDB-lite"/>
    </source>
</evidence>
<dbReference type="GO" id="GO:0015628">
    <property type="term" value="P:protein secretion by the type II secretion system"/>
    <property type="evidence" value="ECO:0007669"/>
    <property type="project" value="InterPro"/>
</dbReference>
<dbReference type="InterPro" id="IPR010054">
    <property type="entry name" value="Type2_sec_GspG"/>
</dbReference>
<comment type="caution">
    <text evidence="3">The sequence shown here is derived from an EMBL/GenBank/DDBJ whole genome shotgun (WGS) entry which is preliminary data.</text>
</comment>
<evidence type="ECO:0000313" key="4">
    <source>
        <dbReference type="Proteomes" id="UP000321085"/>
    </source>
</evidence>
<accession>A0A512C0G3</accession>
<dbReference type="SUPFAM" id="SSF54523">
    <property type="entry name" value="Pili subunits"/>
    <property type="match status" value="1"/>
</dbReference>